<evidence type="ECO:0000313" key="3">
    <source>
        <dbReference type="Proteomes" id="UP000564644"/>
    </source>
</evidence>
<dbReference type="EMBL" id="JACJVO010000015">
    <property type="protein sequence ID" value="MBB6731816.1"/>
    <property type="molecule type" value="Genomic_DNA"/>
</dbReference>
<feature type="compositionally biased region" description="Low complexity" evidence="1">
    <location>
        <begin position="206"/>
        <end position="219"/>
    </location>
</feature>
<comment type="caution">
    <text evidence="2">The sequence shown here is derived from an EMBL/GenBank/DDBJ whole genome shotgun (WGS) entry which is preliminary data.</text>
</comment>
<sequence>MSPREKRRKDAERPQLQLLAPDGKPLKALSTSLGIALLANALYSAGTPRTASAADDAPVPAAGASASATSSASASARPAGPVLVEWSNDEVKAYFDPSVDWNIPLPDDDAEQATSAGTEGTGGSAGGGTGGTVIVRDGYSGFGWDDLLLYHLIMGRGGSYSSSAYYGSHAAYTSGGQAYKPRSFGQDAFRNKPVVGSSVRPKTSNSGGSITRRSTSSSAGGIGGKSSGFSSSGSGKSSGGFGG</sequence>
<name>A0A7X0SKZ0_9BACL</name>
<keyword evidence="3" id="KW-1185">Reference proteome</keyword>
<feature type="region of interest" description="Disordered" evidence="1">
    <location>
        <begin position="104"/>
        <end position="130"/>
    </location>
</feature>
<feature type="region of interest" description="Disordered" evidence="1">
    <location>
        <begin position="49"/>
        <end position="78"/>
    </location>
</feature>
<evidence type="ECO:0000313" key="2">
    <source>
        <dbReference type="EMBL" id="MBB6731816.1"/>
    </source>
</evidence>
<feature type="compositionally biased region" description="Low complexity" evidence="1">
    <location>
        <begin position="50"/>
        <end position="78"/>
    </location>
</feature>
<dbReference type="RefSeq" id="WP_185129484.1">
    <property type="nucleotide sequence ID" value="NZ_JACJVO010000015.1"/>
</dbReference>
<feature type="region of interest" description="Disordered" evidence="1">
    <location>
        <begin position="190"/>
        <end position="243"/>
    </location>
</feature>
<organism evidence="2 3">
    <name type="scientific">Cohnella zeiphila</name>
    <dbReference type="NCBI Taxonomy" id="2761120"/>
    <lineage>
        <taxon>Bacteria</taxon>
        <taxon>Bacillati</taxon>
        <taxon>Bacillota</taxon>
        <taxon>Bacilli</taxon>
        <taxon>Bacillales</taxon>
        <taxon>Paenibacillaceae</taxon>
        <taxon>Cohnella</taxon>
    </lineage>
</organism>
<accession>A0A7X0SKZ0</accession>
<evidence type="ECO:0000256" key="1">
    <source>
        <dbReference type="SAM" id="MobiDB-lite"/>
    </source>
</evidence>
<dbReference type="Proteomes" id="UP000564644">
    <property type="component" value="Unassembled WGS sequence"/>
</dbReference>
<feature type="compositionally biased region" description="Gly residues" evidence="1">
    <location>
        <begin position="119"/>
        <end position="130"/>
    </location>
</feature>
<gene>
    <name evidence="2" type="ORF">H7C18_12920</name>
</gene>
<feature type="region of interest" description="Disordered" evidence="1">
    <location>
        <begin position="1"/>
        <end position="23"/>
    </location>
</feature>
<reference evidence="2 3" key="1">
    <citation type="submission" date="2020-08" db="EMBL/GenBank/DDBJ databases">
        <title>Cohnella phylogeny.</title>
        <authorList>
            <person name="Dunlap C."/>
        </authorList>
    </citation>
    <scope>NUCLEOTIDE SEQUENCE [LARGE SCALE GENOMIC DNA]</scope>
    <source>
        <strain evidence="2 3">CBP 2801</strain>
    </source>
</reference>
<dbReference type="AlphaFoldDB" id="A0A7X0SKZ0"/>
<protein>
    <submittedName>
        <fullName evidence="2">Uncharacterized protein</fullName>
    </submittedName>
</protein>
<proteinExistence type="predicted"/>